<dbReference type="InterPro" id="IPR005000">
    <property type="entry name" value="Aldolase/citrate-lyase_domain"/>
</dbReference>
<reference evidence="5" key="1">
    <citation type="submission" date="2021-02" db="EMBL/GenBank/DDBJ databases">
        <title>Strain Y2R2, a novel species of the genus Halomonas.</title>
        <authorList>
            <person name="Huang H."/>
        </authorList>
    </citation>
    <scope>NUCLEOTIDE SEQUENCE</scope>
    <source>
        <strain evidence="5">Y2R2</strain>
    </source>
</reference>
<evidence type="ECO:0000256" key="2">
    <source>
        <dbReference type="ARBA" id="ARBA00022723"/>
    </source>
</evidence>
<dbReference type="FunFam" id="3.20.20.60:FF:000004">
    <property type="entry name" value="5-keto-4-deoxy-D-glucarate aldolase"/>
    <property type="match status" value="1"/>
</dbReference>
<dbReference type="Pfam" id="PF03328">
    <property type="entry name" value="HpcH_HpaI"/>
    <property type="match status" value="1"/>
</dbReference>
<dbReference type="AlphaFoldDB" id="A0A5C1NGR3"/>
<dbReference type="PANTHER" id="PTHR30502:SF0">
    <property type="entry name" value="PHOSPHOENOLPYRUVATE CARBOXYLASE FAMILY PROTEIN"/>
    <property type="match status" value="1"/>
</dbReference>
<gene>
    <name evidence="5" type="ORF">E4T21_09960</name>
</gene>
<dbReference type="OrthoDB" id="86160at2"/>
<dbReference type="EMBL" id="CP038437">
    <property type="protein sequence ID" value="QEM81843.1"/>
    <property type="molecule type" value="Genomic_DNA"/>
</dbReference>
<dbReference type="GO" id="GO:0016832">
    <property type="term" value="F:aldehyde-lyase activity"/>
    <property type="evidence" value="ECO:0007669"/>
    <property type="project" value="UniProtKB-ARBA"/>
</dbReference>
<name>A0A5C1NGR3_9GAMM</name>
<dbReference type="InterPro" id="IPR050251">
    <property type="entry name" value="HpcH-HpaI_aldolase"/>
</dbReference>
<evidence type="ECO:0000259" key="4">
    <source>
        <dbReference type="Pfam" id="PF03328"/>
    </source>
</evidence>
<dbReference type="PANTHER" id="PTHR30502">
    <property type="entry name" value="2-KETO-3-DEOXY-L-RHAMNONATE ALDOLASE"/>
    <property type="match status" value="1"/>
</dbReference>
<organism evidence="5 6">
    <name type="scientific">Halomonas binhaiensis</name>
    <dbReference type="NCBI Taxonomy" id="2562282"/>
    <lineage>
        <taxon>Bacteria</taxon>
        <taxon>Pseudomonadati</taxon>
        <taxon>Pseudomonadota</taxon>
        <taxon>Gammaproteobacteria</taxon>
        <taxon>Oceanospirillales</taxon>
        <taxon>Halomonadaceae</taxon>
        <taxon>Halomonas</taxon>
    </lineage>
</organism>
<keyword evidence="3 5" id="KW-0456">Lyase</keyword>
<comment type="similarity">
    <text evidence="1">Belongs to the HpcH/HpaI aldolase family.</text>
</comment>
<keyword evidence="2" id="KW-0479">Metal-binding</keyword>
<accession>A0A5C1NGR3</accession>
<protein>
    <submittedName>
        <fullName evidence="5">HpcH/HpaI aldolase/citrate lyase family protein</fullName>
    </submittedName>
</protein>
<evidence type="ECO:0000313" key="5">
    <source>
        <dbReference type="EMBL" id="QEM81843.1"/>
    </source>
</evidence>
<dbReference type="Proteomes" id="UP000324285">
    <property type="component" value="Chromosome"/>
</dbReference>
<dbReference type="InterPro" id="IPR040442">
    <property type="entry name" value="Pyrv_kinase-like_dom_sf"/>
</dbReference>
<evidence type="ECO:0000313" key="6">
    <source>
        <dbReference type="Proteomes" id="UP000324285"/>
    </source>
</evidence>
<dbReference type="GO" id="GO:0005737">
    <property type="term" value="C:cytoplasm"/>
    <property type="evidence" value="ECO:0007669"/>
    <property type="project" value="UniProtKB-ARBA"/>
</dbReference>
<evidence type="ECO:0000256" key="1">
    <source>
        <dbReference type="ARBA" id="ARBA00005568"/>
    </source>
</evidence>
<dbReference type="Gene3D" id="3.20.20.60">
    <property type="entry name" value="Phosphoenolpyruvate-binding domains"/>
    <property type="match status" value="1"/>
</dbReference>
<feature type="domain" description="HpcH/HpaI aldolase/citrate lyase" evidence="4">
    <location>
        <begin position="18"/>
        <end position="244"/>
    </location>
</feature>
<dbReference type="GO" id="GO:0046872">
    <property type="term" value="F:metal ion binding"/>
    <property type="evidence" value="ECO:0007669"/>
    <property type="project" value="UniProtKB-KW"/>
</dbReference>
<dbReference type="InterPro" id="IPR015813">
    <property type="entry name" value="Pyrv/PenolPyrv_kinase-like_dom"/>
</dbReference>
<dbReference type="KEGG" id="hbh:E4T21_09960"/>
<sequence length="267" mass="28087">MKLSVNTFRAGLVEERVQYGMWVGFASGYAAEIEAGLGYDWLLIDGEHAPNNVATILAQLQALAPYPSSPVVRCVNHDPALIKQLLDIGAQTLMVPMVETAEQAEALVSAMRYPPHGRRGVGGGLVRATRWDDINDYLAIAHQELCLIVQVESAAGVENAAAIAAVEGVDAVFIGPADLSSALGNPGNPGHPDVQQAIASTIATVKAAGKQVGILAPQEDDAHRYIDLGCTFVAVAIDISLLRQAAREALARFSSGALPPETPSALY</sequence>
<keyword evidence="6" id="KW-1185">Reference proteome</keyword>
<dbReference type="SUPFAM" id="SSF51621">
    <property type="entry name" value="Phosphoenolpyruvate/pyruvate domain"/>
    <property type="match status" value="1"/>
</dbReference>
<evidence type="ECO:0000256" key="3">
    <source>
        <dbReference type="ARBA" id="ARBA00023239"/>
    </source>
</evidence>
<proteinExistence type="inferred from homology"/>
<dbReference type="RefSeq" id="WP_149284854.1">
    <property type="nucleotide sequence ID" value="NZ_CP038437.2"/>
</dbReference>